<reference evidence="2 3" key="1">
    <citation type="submission" date="2014-04" db="EMBL/GenBank/DDBJ databases">
        <authorList>
            <consortium name="DOE Joint Genome Institute"/>
            <person name="Kuo A."/>
            <person name="Zuccaro A."/>
            <person name="Kohler A."/>
            <person name="Nagy L.G."/>
            <person name="Floudas D."/>
            <person name="Copeland A."/>
            <person name="Barry K.W."/>
            <person name="Cichocki N."/>
            <person name="Veneault-Fourrey C."/>
            <person name="LaButti K."/>
            <person name="Lindquist E.A."/>
            <person name="Lipzen A."/>
            <person name="Lundell T."/>
            <person name="Morin E."/>
            <person name="Murat C."/>
            <person name="Sun H."/>
            <person name="Tunlid A."/>
            <person name="Henrissat B."/>
            <person name="Grigoriev I.V."/>
            <person name="Hibbett D.S."/>
            <person name="Martin F."/>
            <person name="Nordberg H.P."/>
            <person name="Cantor M.N."/>
            <person name="Hua S.X."/>
        </authorList>
    </citation>
    <scope>NUCLEOTIDE SEQUENCE [LARGE SCALE GENOMIC DNA]</scope>
    <source>
        <strain evidence="2 3">MAFF 305830</strain>
    </source>
</reference>
<keyword evidence="3" id="KW-1185">Reference proteome</keyword>
<name>A0A0C3B6A6_SERVB</name>
<evidence type="ECO:0000256" key="1">
    <source>
        <dbReference type="SAM" id="MobiDB-lite"/>
    </source>
</evidence>
<proteinExistence type="predicted"/>
<gene>
    <name evidence="2" type="ORF">M408DRAFT_162605</name>
</gene>
<organism evidence="2 3">
    <name type="scientific">Serendipita vermifera MAFF 305830</name>
    <dbReference type="NCBI Taxonomy" id="933852"/>
    <lineage>
        <taxon>Eukaryota</taxon>
        <taxon>Fungi</taxon>
        <taxon>Dikarya</taxon>
        <taxon>Basidiomycota</taxon>
        <taxon>Agaricomycotina</taxon>
        <taxon>Agaricomycetes</taxon>
        <taxon>Sebacinales</taxon>
        <taxon>Serendipitaceae</taxon>
        <taxon>Serendipita</taxon>
    </lineage>
</organism>
<protein>
    <submittedName>
        <fullName evidence="2">Uncharacterized protein</fullName>
    </submittedName>
</protein>
<sequence length="141" mass="16471">MSHLEQTIQELRPIIVRSRPRPSLYRVGPPGGFEDPRAASVHEQEQRELKSVQQIDAYSVYYWRSQAETPEKCLLLEQDRNYRRAVWDQQNAVDEPISWYRNYMPVGLSILGTNNKPDRLSLCWKTISSMPRTSSQGFKLC</sequence>
<evidence type="ECO:0000313" key="3">
    <source>
        <dbReference type="Proteomes" id="UP000054097"/>
    </source>
</evidence>
<dbReference type="AlphaFoldDB" id="A0A0C3B6A6"/>
<dbReference type="EMBL" id="KN824297">
    <property type="protein sequence ID" value="KIM27664.1"/>
    <property type="molecule type" value="Genomic_DNA"/>
</dbReference>
<evidence type="ECO:0000313" key="2">
    <source>
        <dbReference type="EMBL" id="KIM27664.1"/>
    </source>
</evidence>
<feature type="region of interest" description="Disordered" evidence="1">
    <location>
        <begin position="22"/>
        <end position="45"/>
    </location>
</feature>
<dbReference type="HOGENOM" id="CLU_1826485_0_0_1"/>
<feature type="compositionally biased region" description="Basic and acidic residues" evidence="1">
    <location>
        <begin position="34"/>
        <end position="45"/>
    </location>
</feature>
<accession>A0A0C3B6A6</accession>
<reference evidence="3" key="2">
    <citation type="submission" date="2015-01" db="EMBL/GenBank/DDBJ databases">
        <title>Evolutionary Origins and Diversification of the Mycorrhizal Mutualists.</title>
        <authorList>
            <consortium name="DOE Joint Genome Institute"/>
            <consortium name="Mycorrhizal Genomics Consortium"/>
            <person name="Kohler A."/>
            <person name="Kuo A."/>
            <person name="Nagy L.G."/>
            <person name="Floudas D."/>
            <person name="Copeland A."/>
            <person name="Barry K.W."/>
            <person name="Cichocki N."/>
            <person name="Veneault-Fourrey C."/>
            <person name="LaButti K."/>
            <person name="Lindquist E.A."/>
            <person name="Lipzen A."/>
            <person name="Lundell T."/>
            <person name="Morin E."/>
            <person name="Murat C."/>
            <person name="Riley R."/>
            <person name="Ohm R."/>
            <person name="Sun H."/>
            <person name="Tunlid A."/>
            <person name="Henrissat B."/>
            <person name="Grigoriev I.V."/>
            <person name="Hibbett D.S."/>
            <person name="Martin F."/>
        </authorList>
    </citation>
    <scope>NUCLEOTIDE SEQUENCE [LARGE SCALE GENOMIC DNA]</scope>
    <source>
        <strain evidence="3">MAFF 305830</strain>
    </source>
</reference>
<dbReference type="Proteomes" id="UP000054097">
    <property type="component" value="Unassembled WGS sequence"/>
</dbReference>